<dbReference type="EMBL" id="JABSTV010001245">
    <property type="protein sequence ID" value="KAH7984478.1"/>
    <property type="molecule type" value="Genomic_DNA"/>
</dbReference>
<accession>A0A9D4YQS7</accession>
<evidence type="ECO:0000256" key="2">
    <source>
        <dbReference type="ARBA" id="ARBA00004586"/>
    </source>
</evidence>
<name>A0A9D4YQS7_RHISA</name>
<reference evidence="11" key="2">
    <citation type="submission" date="2021-09" db="EMBL/GenBank/DDBJ databases">
        <authorList>
            <person name="Jia N."/>
            <person name="Wang J."/>
            <person name="Shi W."/>
            <person name="Du L."/>
            <person name="Sun Y."/>
            <person name="Zhan W."/>
            <person name="Jiang J."/>
            <person name="Wang Q."/>
            <person name="Zhang B."/>
            <person name="Ji P."/>
            <person name="Sakyi L.B."/>
            <person name="Cui X."/>
            <person name="Yuan T."/>
            <person name="Jiang B."/>
            <person name="Yang W."/>
            <person name="Lam T.T.-Y."/>
            <person name="Chang Q."/>
            <person name="Ding S."/>
            <person name="Wang X."/>
            <person name="Zhu J."/>
            <person name="Ruan X."/>
            <person name="Zhao L."/>
            <person name="Wei J."/>
            <person name="Que T."/>
            <person name="Du C."/>
            <person name="Cheng J."/>
            <person name="Dai P."/>
            <person name="Han X."/>
            <person name="Huang E."/>
            <person name="Gao Y."/>
            <person name="Liu J."/>
            <person name="Shao H."/>
            <person name="Ye R."/>
            <person name="Li L."/>
            <person name="Wei W."/>
            <person name="Wang X."/>
            <person name="Wang C."/>
            <person name="Huo Q."/>
            <person name="Li W."/>
            <person name="Guo W."/>
            <person name="Chen H."/>
            <person name="Chen S."/>
            <person name="Zhou L."/>
            <person name="Zhou L."/>
            <person name="Ni X."/>
            <person name="Tian J."/>
            <person name="Zhou Y."/>
            <person name="Sheng Y."/>
            <person name="Liu T."/>
            <person name="Pan Y."/>
            <person name="Xia L."/>
            <person name="Li J."/>
            <person name="Zhao F."/>
            <person name="Cao W."/>
        </authorList>
    </citation>
    <scope>NUCLEOTIDE SEQUENCE</scope>
    <source>
        <strain evidence="11">Rsan-2018</strain>
        <tissue evidence="11">Larvae</tissue>
    </source>
</reference>
<dbReference type="InterPro" id="IPR050196">
    <property type="entry name" value="Cytochrome_P450_Monoox"/>
</dbReference>
<keyword evidence="12" id="KW-1185">Reference proteome</keyword>
<comment type="cofactor">
    <cofactor evidence="1 9">
        <name>heme</name>
        <dbReference type="ChEBI" id="CHEBI:30413"/>
    </cofactor>
</comment>
<dbReference type="PANTHER" id="PTHR24291">
    <property type="entry name" value="CYTOCHROME P450 FAMILY 4"/>
    <property type="match status" value="1"/>
</dbReference>
<comment type="similarity">
    <text evidence="3 10">Belongs to the cytochrome P450 family.</text>
</comment>
<dbReference type="Pfam" id="PF00067">
    <property type="entry name" value="p450"/>
    <property type="match status" value="1"/>
</dbReference>
<organism evidence="11 12">
    <name type="scientific">Rhipicephalus sanguineus</name>
    <name type="common">Brown dog tick</name>
    <name type="synonym">Ixodes sanguineus</name>
    <dbReference type="NCBI Taxonomy" id="34632"/>
    <lineage>
        <taxon>Eukaryota</taxon>
        <taxon>Metazoa</taxon>
        <taxon>Ecdysozoa</taxon>
        <taxon>Arthropoda</taxon>
        <taxon>Chelicerata</taxon>
        <taxon>Arachnida</taxon>
        <taxon>Acari</taxon>
        <taxon>Parasitiformes</taxon>
        <taxon>Ixodida</taxon>
        <taxon>Ixodoidea</taxon>
        <taxon>Ixodidae</taxon>
        <taxon>Rhipicephalinae</taxon>
        <taxon>Rhipicephalus</taxon>
        <taxon>Rhipicephalus</taxon>
    </lineage>
</organism>
<dbReference type="InterPro" id="IPR036396">
    <property type="entry name" value="Cyt_P450_sf"/>
</dbReference>
<dbReference type="GO" id="GO:0020037">
    <property type="term" value="F:heme binding"/>
    <property type="evidence" value="ECO:0007669"/>
    <property type="project" value="InterPro"/>
</dbReference>
<dbReference type="InterPro" id="IPR002401">
    <property type="entry name" value="Cyt_P450_E_grp-I"/>
</dbReference>
<evidence type="ECO:0000313" key="11">
    <source>
        <dbReference type="EMBL" id="KAH7984478.1"/>
    </source>
</evidence>
<dbReference type="InterPro" id="IPR001128">
    <property type="entry name" value="Cyt_P450"/>
</dbReference>
<evidence type="ECO:0000256" key="1">
    <source>
        <dbReference type="ARBA" id="ARBA00001971"/>
    </source>
</evidence>
<dbReference type="PANTHER" id="PTHR24291:SF189">
    <property type="entry name" value="CYTOCHROME P450 4C3-RELATED"/>
    <property type="match status" value="1"/>
</dbReference>
<keyword evidence="6 9" id="KW-0408">Iron</keyword>
<sequence>MSAGGEATLFPMTLTGFLPFSSHRVLWSLTLLLSCIVPVAVHIARRRRIAELISKIPGPTAAHPILGNLDVLYELKKYRHLLAPHIPRLAKRDTLDFLKPSLCKTIRGAAHMLADAGTEAATRPEDNALLMRPRGEDKPLNLRRHCTSAVTPRNSGNKWRRRRKMLTPAFHFRILEDFIPVFNEQAVIFVKNLKEQQNKKYIDIVPLVTLCTLDIICETAMGVKVDAQLNSNSHYVRSLYEVGETFMARVMRPWLWPNYVFYMSSFGRKFKDNLAQLHNFTRKVIRERKAELLEQKVIDGLTIGEPVIGQKRRQAFLDLLLSHHIQDSSLTEEDIREEVDTFMFEGHDTTAMGISWAMYLIGLYTDVQQKIHEELDAIFGEDRERAITPDDLKEMKYLECALKESQRLFPSVPFIGRELMEDVVVNGYTVPRGTTCFLFTFMLHRDKEIFPNPEVFDPDRFRPENCVGRHPFAYVPFSAGPRNCIGQKFALMEEKVVLCSVLRNFCIQSVDFRDKIHLVAELVTRSKHGLKIRLRPR</sequence>
<keyword evidence="4 9" id="KW-0349">Heme</keyword>
<gene>
    <name evidence="11" type="ORF">HPB52_021523</name>
</gene>
<dbReference type="PRINTS" id="PR00385">
    <property type="entry name" value="P450"/>
</dbReference>
<dbReference type="Gene3D" id="1.10.630.10">
    <property type="entry name" value="Cytochrome P450"/>
    <property type="match status" value="1"/>
</dbReference>
<dbReference type="Proteomes" id="UP000821837">
    <property type="component" value="Chromosome 1"/>
</dbReference>
<keyword evidence="7 10" id="KW-0503">Monooxygenase</keyword>
<keyword evidence="5" id="KW-0256">Endoplasmic reticulum</keyword>
<dbReference type="GO" id="GO:0016705">
    <property type="term" value="F:oxidoreductase activity, acting on paired donors, with incorporation or reduction of molecular oxygen"/>
    <property type="evidence" value="ECO:0007669"/>
    <property type="project" value="InterPro"/>
</dbReference>
<keyword evidence="10" id="KW-0560">Oxidoreductase</keyword>
<evidence type="ECO:0000256" key="9">
    <source>
        <dbReference type="PIRSR" id="PIRSR602401-1"/>
    </source>
</evidence>
<feature type="binding site" description="axial binding residue" evidence="9">
    <location>
        <position position="484"/>
    </location>
    <ligand>
        <name>heme</name>
        <dbReference type="ChEBI" id="CHEBI:30413"/>
    </ligand>
    <ligandPart>
        <name>Fe</name>
        <dbReference type="ChEBI" id="CHEBI:18248"/>
    </ligandPart>
</feature>
<dbReference type="VEuPathDB" id="VectorBase:RSAN_050596"/>
<evidence type="ECO:0000256" key="8">
    <source>
        <dbReference type="ARBA" id="ARBA00023136"/>
    </source>
</evidence>
<dbReference type="PRINTS" id="PR00463">
    <property type="entry name" value="EP450I"/>
</dbReference>
<protein>
    <recommendedName>
        <fullName evidence="13">Cytochrome P450</fullName>
    </recommendedName>
</protein>
<dbReference type="AlphaFoldDB" id="A0A9D4YQS7"/>
<evidence type="ECO:0000256" key="10">
    <source>
        <dbReference type="RuleBase" id="RU000461"/>
    </source>
</evidence>
<reference evidence="11" key="1">
    <citation type="journal article" date="2020" name="Cell">
        <title>Large-Scale Comparative Analyses of Tick Genomes Elucidate Their Genetic Diversity and Vector Capacities.</title>
        <authorList>
            <consortium name="Tick Genome and Microbiome Consortium (TIGMIC)"/>
            <person name="Jia N."/>
            <person name="Wang J."/>
            <person name="Shi W."/>
            <person name="Du L."/>
            <person name="Sun Y."/>
            <person name="Zhan W."/>
            <person name="Jiang J.F."/>
            <person name="Wang Q."/>
            <person name="Zhang B."/>
            <person name="Ji P."/>
            <person name="Bell-Sakyi L."/>
            <person name="Cui X.M."/>
            <person name="Yuan T.T."/>
            <person name="Jiang B.G."/>
            <person name="Yang W.F."/>
            <person name="Lam T.T."/>
            <person name="Chang Q.C."/>
            <person name="Ding S.J."/>
            <person name="Wang X.J."/>
            <person name="Zhu J.G."/>
            <person name="Ruan X.D."/>
            <person name="Zhao L."/>
            <person name="Wei J.T."/>
            <person name="Ye R.Z."/>
            <person name="Que T.C."/>
            <person name="Du C.H."/>
            <person name="Zhou Y.H."/>
            <person name="Cheng J.X."/>
            <person name="Dai P.F."/>
            <person name="Guo W.B."/>
            <person name="Han X.H."/>
            <person name="Huang E.J."/>
            <person name="Li L.F."/>
            <person name="Wei W."/>
            <person name="Gao Y.C."/>
            <person name="Liu J.Z."/>
            <person name="Shao H.Z."/>
            <person name="Wang X."/>
            <person name="Wang C.C."/>
            <person name="Yang T.C."/>
            <person name="Huo Q.B."/>
            <person name="Li W."/>
            <person name="Chen H.Y."/>
            <person name="Chen S.E."/>
            <person name="Zhou L.G."/>
            <person name="Ni X.B."/>
            <person name="Tian J.H."/>
            <person name="Sheng Y."/>
            <person name="Liu T."/>
            <person name="Pan Y.S."/>
            <person name="Xia L.Y."/>
            <person name="Li J."/>
            <person name="Zhao F."/>
            <person name="Cao W.C."/>
        </authorList>
    </citation>
    <scope>NUCLEOTIDE SEQUENCE</scope>
    <source>
        <strain evidence="11">Rsan-2018</strain>
    </source>
</reference>
<dbReference type="GO" id="GO:0005789">
    <property type="term" value="C:endoplasmic reticulum membrane"/>
    <property type="evidence" value="ECO:0007669"/>
    <property type="project" value="UniProtKB-SubCell"/>
</dbReference>
<comment type="subcellular location">
    <subcellularLocation>
        <location evidence="2">Endoplasmic reticulum membrane</location>
    </subcellularLocation>
</comment>
<evidence type="ECO:0000256" key="6">
    <source>
        <dbReference type="ARBA" id="ARBA00023004"/>
    </source>
</evidence>
<dbReference type="SUPFAM" id="SSF48264">
    <property type="entry name" value="Cytochrome P450"/>
    <property type="match status" value="1"/>
</dbReference>
<dbReference type="GO" id="GO:0004497">
    <property type="term" value="F:monooxygenase activity"/>
    <property type="evidence" value="ECO:0007669"/>
    <property type="project" value="UniProtKB-KW"/>
</dbReference>
<dbReference type="PROSITE" id="PS00086">
    <property type="entry name" value="CYTOCHROME_P450"/>
    <property type="match status" value="1"/>
</dbReference>
<evidence type="ECO:0008006" key="13">
    <source>
        <dbReference type="Google" id="ProtNLM"/>
    </source>
</evidence>
<comment type="caution">
    <text evidence="11">The sequence shown here is derived from an EMBL/GenBank/DDBJ whole genome shotgun (WGS) entry which is preliminary data.</text>
</comment>
<dbReference type="GO" id="GO:0005506">
    <property type="term" value="F:iron ion binding"/>
    <property type="evidence" value="ECO:0007669"/>
    <property type="project" value="InterPro"/>
</dbReference>
<evidence type="ECO:0000256" key="7">
    <source>
        <dbReference type="ARBA" id="ARBA00023033"/>
    </source>
</evidence>
<evidence type="ECO:0000256" key="4">
    <source>
        <dbReference type="ARBA" id="ARBA00022617"/>
    </source>
</evidence>
<proteinExistence type="inferred from homology"/>
<keyword evidence="8" id="KW-0472">Membrane</keyword>
<evidence type="ECO:0000313" key="12">
    <source>
        <dbReference type="Proteomes" id="UP000821837"/>
    </source>
</evidence>
<keyword evidence="9 10" id="KW-0479">Metal-binding</keyword>
<dbReference type="InterPro" id="IPR017972">
    <property type="entry name" value="Cyt_P450_CS"/>
</dbReference>
<evidence type="ECO:0000256" key="5">
    <source>
        <dbReference type="ARBA" id="ARBA00022824"/>
    </source>
</evidence>
<evidence type="ECO:0000256" key="3">
    <source>
        <dbReference type="ARBA" id="ARBA00010617"/>
    </source>
</evidence>